<dbReference type="Gene3D" id="1.10.287.110">
    <property type="entry name" value="DnaJ domain"/>
    <property type="match status" value="1"/>
</dbReference>
<dbReference type="PROSITE" id="PS00636">
    <property type="entry name" value="DNAJ_1"/>
    <property type="match status" value="1"/>
</dbReference>
<dbReference type="EMBL" id="VWPQ01014568">
    <property type="protein sequence ID" value="NXY51349.1"/>
    <property type="molecule type" value="Genomic_DNA"/>
</dbReference>
<dbReference type="AlphaFoldDB" id="A0A7L4KEX7"/>
<gene>
    <name evidence="7" type="primary">Dnajc5_2</name>
    <name evidence="7" type="ORF">CEUAER_R10884</name>
</gene>
<comment type="subcellular location">
    <subcellularLocation>
        <location evidence="1">Membrane</location>
        <topology evidence="1">Lipid-anchor</topology>
    </subcellularLocation>
</comment>
<evidence type="ECO:0000313" key="8">
    <source>
        <dbReference type="Proteomes" id="UP000519239"/>
    </source>
</evidence>
<evidence type="ECO:0000256" key="3">
    <source>
        <dbReference type="ARBA" id="ARBA00023139"/>
    </source>
</evidence>
<reference evidence="7 8" key="1">
    <citation type="submission" date="2019-09" db="EMBL/GenBank/DDBJ databases">
        <title>Bird 10,000 Genomes (B10K) Project - Family phase.</title>
        <authorList>
            <person name="Zhang G."/>
        </authorList>
    </citation>
    <scope>NUCLEOTIDE SEQUENCE [LARGE SCALE GENOMIC DNA]</scope>
    <source>
        <strain evidence="7">B10K-CU-031-02</strain>
        <tissue evidence="7">Muscle</tissue>
    </source>
</reference>
<keyword evidence="4" id="KW-0143">Chaperone</keyword>
<feature type="non-terminal residue" evidence="7">
    <location>
        <position position="118"/>
    </location>
</feature>
<evidence type="ECO:0000313" key="7">
    <source>
        <dbReference type="EMBL" id="NXY51349.1"/>
    </source>
</evidence>
<dbReference type="Proteomes" id="UP000519239">
    <property type="component" value="Unassembled WGS sequence"/>
</dbReference>
<dbReference type="PANTHER" id="PTHR44027">
    <property type="entry name" value="DNAJ HOMOLOG SUBFAMILY C MEMBER 5 HOMOLOG"/>
    <property type="match status" value="1"/>
</dbReference>
<dbReference type="OrthoDB" id="445556at2759"/>
<dbReference type="PANTHER" id="PTHR44027:SF2">
    <property type="entry name" value="DNAJ HOMOLOG SUBFAMILY C MEMBER 5G"/>
    <property type="match status" value="1"/>
</dbReference>
<proteinExistence type="predicted"/>
<keyword evidence="8" id="KW-1185">Reference proteome</keyword>
<comment type="caution">
    <text evidence="7">The sequence shown here is derived from an EMBL/GenBank/DDBJ whole genome shotgun (WGS) entry which is preliminary data.</text>
</comment>
<organism evidence="7 8">
    <name type="scientific">Ceuthmochares aereus</name>
    <dbReference type="NCBI Taxonomy" id="1961834"/>
    <lineage>
        <taxon>Eukaryota</taxon>
        <taxon>Metazoa</taxon>
        <taxon>Chordata</taxon>
        <taxon>Craniata</taxon>
        <taxon>Vertebrata</taxon>
        <taxon>Euteleostomi</taxon>
        <taxon>Archelosauria</taxon>
        <taxon>Archosauria</taxon>
        <taxon>Dinosauria</taxon>
        <taxon>Saurischia</taxon>
        <taxon>Theropoda</taxon>
        <taxon>Coelurosauria</taxon>
        <taxon>Aves</taxon>
        <taxon>Neognathae</taxon>
        <taxon>Neoaves</taxon>
        <taxon>Otidimorphae</taxon>
        <taxon>Cuculiformes</taxon>
        <taxon>Cuculidae</taxon>
        <taxon>Ceuthmochares</taxon>
    </lineage>
</organism>
<dbReference type="InterPro" id="IPR036869">
    <property type="entry name" value="J_dom_sf"/>
</dbReference>
<dbReference type="InterPro" id="IPR051434">
    <property type="entry name" value="DnaJ_C_subfamily_member5"/>
</dbReference>
<feature type="domain" description="J" evidence="6">
    <location>
        <begin position="1"/>
        <end position="45"/>
    </location>
</feature>
<dbReference type="PRINTS" id="PR00625">
    <property type="entry name" value="JDOMAIN"/>
</dbReference>
<keyword evidence="5" id="KW-0449">Lipoprotein</keyword>
<feature type="non-terminal residue" evidence="7">
    <location>
        <position position="1"/>
    </location>
</feature>
<evidence type="ECO:0000256" key="4">
    <source>
        <dbReference type="ARBA" id="ARBA00023186"/>
    </source>
</evidence>
<accession>A0A7L4KEX7</accession>
<sequence>RKLALKYHPDKNPDDPEAAERFKEINSAHATLSDESKRQIYDQYGSLGLYVAEQFGEDAVKHYFLMGGGWFQALALCCGVLTGGGCCCCCFFCCGTGGGPKEDEPYKYVDRGGLEAQM</sequence>
<evidence type="ECO:0000259" key="6">
    <source>
        <dbReference type="PROSITE" id="PS50076"/>
    </source>
</evidence>
<dbReference type="SMART" id="SM00271">
    <property type="entry name" value="DnaJ"/>
    <property type="match status" value="1"/>
</dbReference>
<name>A0A7L4KEX7_9AVES</name>
<dbReference type="GO" id="GO:0005737">
    <property type="term" value="C:cytoplasm"/>
    <property type="evidence" value="ECO:0007669"/>
    <property type="project" value="UniProtKB-ARBA"/>
</dbReference>
<keyword evidence="3" id="KW-0564">Palmitate</keyword>
<keyword evidence="2" id="KW-0472">Membrane</keyword>
<evidence type="ECO:0000256" key="1">
    <source>
        <dbReference type="ARBA" id="ARBA00004635"/>
    </source>
</evidence>
<protein>
    <submittedName>
        <fullName evidence="7">DNJC5 protein</fullName>
    </submittedName>
</protein>
<evidence type="ECO:0000256" key="2">
    <source>
        <dbReference type="ARBA" id="ARBA00023136"/>
    </source>
</evidence>
<dbReference type="PROSITE" id="PS50076">
    <property type="entry name" value="DNAJ_2"/>
    <property type="match status" value="1"/>
</dbReference>
<evidence type="ECO:0000256" key="5">
    <source>
        <dbReference type="ARBA" id="ARBA00023288"/>
    </source>
</evidence>
<dbReference type="GO" id="GO:0016020">
    <property type="term" value="C:membrane"/>
    <property type="evidence" value="ECO:0007669"/>
    <property type="project" value="UniProtKB-SubCell"/>
</dbReference>
<dbReference type="Pfam" id="PF00226">
    <property type="entry name" value="DnaJ"/>
    <property type="match status" value="1"/>
</dbReference>
<dbReference type="InterPro" id="IPR018253">
    <property type="entry name" value="DnaJ_domain_CS"/>
</dbReference>
<dbReference type="InterPro" id="IPR001623">
    <property type="entry name" value="DnaJ_domain"/>
</dbReference>
<dbReference type="CDD" id="cd06257">
    <property type="entry name" value="DnaJ"/>
    <property type="match status" value="1"/>
</dbReference>
<dbReference type="SUPFAM" id="SSF46565">
    <property type="entry name" value="Chaperone J-domain"/>
    <property type="match status" value="1"/>
</dbReference>